<dbReference type="SUPFAM" id="SSF51182">
    <property type="entry name" value="RmlC-like cupins"/>
    <property type="match status" value="1"/>
</dbReference>
<sequence length="69" mass="7725">MMILGGATLGGPRYIWWNFVSSRLERIEQAKEERAKGRFDTVPGYVEQSIPLPDTADKPRRATGGVFCP</sequence>
<feature type="region of interest" description="Disordered" evidence="1">
    <location>
        <begin position="46"/>
        <end position="69"/>
    </location>
</feature>
<proteinExistence type="predicted"/>
<gene>
    <name evidence="3" type="ORF">AVDCRST_MAG90-1747</name>
</gene>
<reference evidence="3" key="1">
    <citation type="submission" date="2020-02" db="EMBL/GenBank/DDBJ databases">
        <authorList>
            <person name="Meier V. D."/>
        </authorList>
    </citation>
    <scope>NUCLEOTIDE SEQUENCE</scope>
    <source>
        <strain evidence="3">AVDCRST_MAG90</strain>
    </source>
</reference>
<name>A0A6J4LMN2_9HYPH</name>
<dbReference type="InterPro" id="IPR008778">
    <property type="entry name" value="Pirin_C_dom"/>
</dbReference>
<evidence type="ECO:0000256" key="1">
    <source>
        <dbReference type="SAM" id="MobiDB-lite"/>
    </source>
</evidence>
<evidence type="ECO:0000313" key="3">
    <source>
        <dbReference type="EMBL" id="CAA9336286.1"/>
    </source>
</evidence>
<dbReference type="EMBL" id="CADCUC010000342">
    <property type="protein sequence ID" value="CAA9336286.1"/>
    <property type="molecule type" value="Genomic_DNA"/>
</dbReference>
<accession>A0A6J4LMN2</accession>
<protein>
    <submittedName>
        <fullName evidence="3">Pirin</fullName>
    </submittedName>
</protein>
<organism evidence="3">
    <name type="scientific">uncultured Microvirga sp</name>
    <dbReference type="NCBI Taxonomy" id="412392"/>
    <lineage>
        <taxon>Bacteria</taxon>
        <taxon>Pseudomonadati</taxon>
        <taxon>Pseudomonadota</taxon>
        <taxon>Alphaproteobacteria</taxon>
        <taxon>Hyphomicrobiales</taxon>
        <taxon>Methylobacteriaceae</taxon>
        <taxon>Microvirga</taxon>
        <taxon>environmental samples</taxon>
    </lineage>
</organism>
<dbReference type="AlphaFoldDB" id="A0A6J4LMN2"/>
<evidence type="ECO:0000259" key="2">
    <source>
        <dbReference type="Pfam" id="PF05726"/>
    </source>
</evidence>
<feature type="domain" description="Pirin C-terminal" evidence="2">
    <location>
        <begin position="1"/>
        <end position="40"/>
    </location>
</feature>
<dbReference type="InterPro" id="IPR011051">
    <property type="entry name" value="RmlC_Cupin_sf"/>
</dbReference>
<dbReference type="Pfam" id="PF05726">
    <property type="entry name" value="Pirin_C"/>
    <property type="match status" value="1"/>
</dbReference>